<dbReference type="PANTHER" id="PTHR43280">
    <property type="entry name" value="ARAC-FAMILY TRANSCRIPTIONAL REGULATOR"/>
    <property type="match status" value="1"/>
</dbReference>
<dbReference type="InterPro" id="IPR003313">
    <property type="entry name" value="AraC-bd"/>
</dbReference>
<keyword evidence="1" id="KW-0805">Transcription regulation</keyword>
<dbReference type="PROSITE" id="PS00041">
    <property type="entry name" value="HTH_ARAC_FAMILY_1"/>
    <property type="match status" value="1"/>
</dbReference>
<dbReference type="Pfam" id="PF02311">
    <property type="entry name" value="AraC_binding"/>
    <property type="match status" value="1"/>
</dbReference>
<dbReference type="Gene3D" id="2.60.120.10">
    <property type="entry name" value="Jelly Rolls"/>
    <property type="match status" value="1"/>
</dbReference>
<reference evidence="5 6" key="1">
    <citation type="submission" date="2016-02" db="EMBL/GenBank/DDBJ databases">
        <title>Comparison of Clostridium stercorarium subspecies using comparative genomics and transcriptomics.</title>
        <authorList>
            <person name="Schellenberg J."/>
            <person name="Thallinger G."/>
            <person name="Levin D.B."/>
            <person name="Zhang X."/>
            <person name="Alvare G."/>
            <person name="Fristensky B."/>
            <person name="Sparling R."/>
        </authorList>
    </citation>
    <scope>NUCLEOTIDE SEQUENCE [LARGE SCALE GENOMIC DNA]</scope>
    <source>
        <strain evidence="5 6">DSM 9219</strain>
    </source>
</reference>
<dbReference type="InterPro" id="IPR018062">
    <property type="entry name" value="HTH_AraC-typ_CS"/>
</dbReference>
<accession>A0A1B1YHW0</accession>
<evidence type="ECO:0000256" key="1">
    <source>
        <dbReference type="ARBA" id="ARBA00023015"/>
    </source>
</evidence>
<dbReference type="InterPro" id="IPR018060">
    <property type="entry name" value="HTH_AraC"/>
</dbReference>
<dbReference type="InterPro" id="IPR037923">
    <property type="entry name" value="HTH-like"/>
</dbReference>
<proteinExistence type="predicted"/>
<gene>
    <name evidence="5" type="ORF">CSTERLE_01480</name>
</gene>
<evidence type="ECO:0000313" key="5">
    <source>
        <dbReference type="EMBL" id="ANX00356.1"/>
    </source>
</evidence>
<protein>
    <submittedName>
        <fullName evidence="5">AraC family transcriptional regulator</fullName>
    </submittedName>
</protein>
<dbReference type="GO" id="GO:0043565">
    <property type="term" value="F:sequence-specific DNA binding"/>
    <property type="evidence" value="ECO:0007669"/>
    <property type="project" value="InterPro"/>
</dbReference>
<dbReference type="SMART" id="SM00342">
    <property type="entry name" value="HTH_ARAC"/>
    <property type="match status" value="1"/>
</dbReference>
<dbReference type="PANTHER" id="PTHR43280:SF28">
    <property type="entry name" value="HTH-TYPE TRANSCRIPTIONAL ACTIVATOR RHAS"/>
    <property type="match status" value="1"/>
</dbReference>
<dbReference type="AlphaFoldDB" id="A0A1B1YHW0"/>
<dbReference type="InterPro" id="IPR014710">
    <property type="entry name" value="RmlC-like_jellyroll"/>
</dbReference>
<dbReference type="InterPro" id="IPR009057">
    <property type="entry name" value="Homeodomain-like_sf"/>
</dbReference>
<organism evidence="5 6">
    <name type="scientific">Thermoclostridium stercorarium subsp. leptospartum DSM 9219</name>
    <dbReference type="NCBI Taxonomy" id="1346611"/>
    <lineage>
        <taxon>Bacteria</taxon>
        <taxon>Bacillati</taxon>
        <taxon>Bacillota</taxon>
        <taxon>Clostridia</taxon>
        <taxon>Eubacteriales</taxon>
        <taxon>Oscillospiraceae</taxon>
        <taxon>Thermoclostridium</taxon>
    </lineage>
</organism>
<dbReference type="PRINTS" id="PR00032">
    <property type="entry name" value="HTHARAC"/>
</dbReference>
<dbReference type="Proteomes" id="UP000092931">
    <property type="component" value="Chromosome"/>
</dbReference>
<evidence type="ECO:0000256" key="2">
    <source>
        <dbReference type="ARBA" id="ARBA00023125"/>
    </source>
</evidence>
<evidence type="ECO:0000313" key="6">
    <source>
        <dbReference type="Proteomes" id="UP000092931"/>
    </source>
</evidence>
<dbReference type="SUPFAM" id="SSF46689">
    <property type="entry name" value="Homeodomain-like"/>
    <property type="match status" value="2"/>
</dbReference>
<feature type="domain" description="HTH araC/xylS-type" evidence="4">
    <location>
        <begin position="182"/>
        <end position="280"/>
    </location>
</feature>
<name>A0A1B1YHW0_THEST</name>
<dbReference type="PROSITE" id="PS01124">
    <property type="entry name" value="HTH_ARAC_FAMILY_2"/>
    <property type="match status" value="1"/>
</dbReference>
<dbReference type="Gene3D" id="1.10.10.60">
    <property type="entry name" value="Homeodomain-like"/>
    <property type="match status" value="2"/>
</dbReference>
<dbReference type="GO" id="GO:0003700">
    <property type="term" value="F:DNA-binding transcription factor activity"/>
    <property type="evidence" value="ECO:0007669"/>
    <property type="project" value="InterPro"/>
</dbReference>
<evidence type="ECO:0000256" key="3">
    <source>
        <dbReference type="ARBA" id="ARBA00023163"/>
    </source>
</evidence>
<keyword evidence="2" id="KW-0238">DNA-binding</keyword>
<sequence>MDFKIINPHHFNPRVLFIMRRFFDQANKTESHSHDFLSLIYILGGEGKYEVGGKIYDVGAGTFFICNPEVTHHRILTGKQRIEEFHVGISDLHLKGLPENYLIPKGEEPLFGLNRYRQEVISCINEIISEQQRNDETSVLMLKCIVMKLLVYYIIKERFFSVCRPEKDVIPIERYGKTAMVDNIIAFLNENYMKPISLAQISANTYLSPVYVSKVFKDATGESPINYLIHLRLSKACELLESSDASVKEIARQVGYTDAYYFSKLFKKYYGISPMHYRKAGGKAAFRAHLQNEDKQM</sequence>
<dbReference type="InterPro" id="IPR020449">
    <property type="entry name" value="Tscrpt_reg_AraC-type_HTH"/>
</dbReference>
<dbReference type="Pfam" id="PF12833">
    <property type="entry name" value="HTH_18"/>
    <property type="match status" value="1"/>
</dbReference>
<keyword evidence="3" id="KW-0804">Transcription</keyword>
<dbReference type="EMBL" id="CP014673">
    <property type="protein sequence ID" value="ANX00356.1"/>
    <property type="molecule type" value="Genomic_DNA"/>
</dbReference>
<dbReference type="SUPFAM" id="SSF51215">
    <property type="entry name" value="Regulatory protein AraC"/>
    <property type="match status" value="1"/>
</dbReference>
<dbReference type="RefSeq" id="WP_065820506.1">
    <property type="nucleotide sequence ID" value="NZ_CP014673.1"/>
</dbReference>
<evidence type="ECO:0000259" key="4">
    <source>
        <dbReference type="PROSITE" id="PS01124"/>
    </source>
</evidence>